<feature type="region of interest" description="Disordered" evidence="5">
    <location>
        <begin position="617"/>
        <end position="735"/>
    </location>
</feature>
<protein>
    <submittedName>
        <fullName evidence="6">Tonsoku-like, DNA repair protein</fullName>
    </submittedName>
</protein>
<evidence type="ECO:0000256" key="1">
    <source>
        <dbReference type="ARBA" id="ARBA00004123"/>
    </source>
</evidence>
<sequence length="1004" mass="111260">MSVSREIKQLQKAKSKAQSSNNLKEEANICNQLGELLSRSGDYQAAIREHQQELSLSEVLNDVIGRAVANRKIGECFAELGNIEAALKHQRLHLDLARSVRDHAEEQRALATIGRTYLFRYETDQSRKSLEQAEEAFRKSLGIVDDRLEGTVPQREINEMKARLFLNLGLVCDHLGEHKRCSEFIRRSVFIAEKSQLLEDLYRANFNLGNIYFRNGQRSNSVRCLEQAKECARKIKDKFSESECFHCIGKVQLSLGDFVAARRSLKQAVLLGSQQPLDRQTVKKAFKYADRGCKLEEELGEDQGKKPSSHQAVELAEQLGDLCCKVGCYSKALEAYQAQLKGAEALGKPARELAVIHVSLAATYADLKQHSKAVEHYRKELALRQGSSTEECSTWLNIAAAQEESGCALEDVERSYNTALRCAQESGQARLQKRVLRLWLASQRRSGSSDADDTEARLQELCASEGWNPDGSDGEEEEEEEMENSEPLDDSDVILSDSDDDLEGYDKMVSGRRKTGRVSDVRVLLFICISGLQPWSLWLLVERGACVTLRNSKGETALDTLRQWQRTYSRELDHETRQKCIATERLLRKALAGGVPAAPAPAKPFDALQDSQLFDAESSEPLSTTGGGSLSSQDWPRSRSSGVKASGASRKQRQTNGSTQRHRARGTEAAVLYGINSSSSDDSEPDTPVSPLRPVRPRQGFPAAQSQKEPPANKEAASVPTSGQEGIRQASTPSVFAREEYHSAIRGLGSAKTLLQGLSQPQLSSTPAVSSSNKSALVPEDEYLADDWLEDDLLEIQPKKKRRLRMEQNGPRVEETASSSAARSQNKHLNSDTTCRVSSLSSRGLCQRKNSLGKPHQVKMTQIPGVARLGRREVNRSHSPTVTEDDDSRSDTPPPPLLIHAQPPTQILAAPMPTSLPPPIRMRVRVQEDVFLIPVPQSEANSCSVSWLCEQAAQRYYQKCGLLPRLSLQKEGALLSPQDQLLAVLHTTEEVLAEVCSWDLPPLP</sequence>
<feature type="compositionally biased region" description="Polar residues" evidence="5">
    <location>
        <begin position="719"/>
        <end position="734"/>
    </location>
</feature>
<dbReference type="Gene3D" id="1.25.40.10">
    <property type="entry name" value="Tetratricopeptide repeat domain"/>
    <property type="match status" value="2"/>
</dbReference>
<keyword evidence="4" id="KW-0802">TPR repeat</keyword>
<reference evidence="6" key="2">
    <citation type="submission" date="2025-09" db="UniProtKB">
        <authorList>
            <consortium name="Ensembl"/>
        </authorList>
    </citation>
    <scope>IDENTIFICATION</scope>
</reference>
<evidence type="ECO:0000256" key="2">
    <source>
        <dbReference type="ARBA" id="ARBA00022737"/>
    </source>
</evidence>
<keyword evidence="7" id="KW-1185">Reference proteome</keyword>
<evidence type="ECO:0000313" key="6">
    <source>
        <dbReference type="Ensembl" id="ENSNBRP00000015140.1"/>
    </source>
</evidence>
<feature type="compositionally biased region" description="Acidic residues" evidence="5">
    <location>
        <begin position="472"/>
        <end position="503"/>
    </location>
</feature>
<evidence type="ECO:0000256" key="5">
    <source>
        <dbReference type="SAM" id="MobiDB-lite"/>
    </source>
</evidence>
<reference evidence="6" key="1">
    <citation type="submission" date="2025-08" db="UniProtKB">
        <authorList>
            <consortium name="Ensembl"/>
        </authorList>
    </citation>
    <scope>IDENTIFICATION</scope>
</reference>
<evidence type="ECO:0000256" key="3">
    <source>
        <dbReference type="ARBA" id="ARBA00023242"/>
    </source>
</evidence>
<dbReference type="InterPro" id="IPR019734">
    <property type="entry name" value="TPR_rpt"/>
</dbReference>
<feature type="region of interest" description="Disordered" evidence="5">
    <location>
        <begin position="462"/>
        <end position="505"/>
    </location>
</feature>
<dbReference type="SMART" id="SM00028">
    <property type="entry name" value="TPR"/>
    <property type="match status" value="7"/>
</dbReference>
<feature type="compositionally biased region" description="Polar residues" evidence="5">
    <location>
        <begin position="816"/>
        <end position="850"/>
    </location>
</feature>
<dbReference type="GeneTree" id="ENSGT00940000160188"/>
<feature type="region of interest" description="Disordered" evidence="5">
    <location>
        <begin position="800"/>
        <end position="908"/>
    </location>
</feature>
<keyword evidence="3" id="KW-0539">Nucleus</keyword>
<dbReference type="PANTHER" id="PTHR46358:SF1">
    <property type="entry name" value="TONSOKU-LIKE PROTEIN"/>
    <property type="match status" value="1"/>
</dbReference>
<dbReference type="Pfam" id="PF13424">
    <property type="entry name" value="TPR_12"/>
    <property type="match status" value="1"/>
</dbReference>
<dbReference type="PROSITE" id="PS50005">
    <property type="entry name" value="TPR"/>
    <property type="match status" value="1"/>
</dbReference>
<evidence type="ECO:0000256" key="4">
    <source>
        <dbReference type="PROSITE-ProRule" id="PRU00339"/>
    </source>
</evidence>
<accession>A0A3Q4GYL4</accession>
<keyword evidence="2" id="KW-0677">Repeat</keyword>
<dbReference type="InterPro" id="IPR011990">
    <property type="entry name" value="TPR-like_helical_dom_sf"/>
</dbReference>
<dbReference type="Ensembl" id="ENSNBRT00000015552.1">
    <property type="protein sequence ID" value="ENSNBRP00000015140.1"/>
    <property type="gene ID" value="ENSNBRG00000011622.1"/>
</dbReference>
<dbReference type="InterPro" id="IPR052311">
    <property type="entry name" value="MMS22L-TONSL_complex_comp"/>
</dbReference>
<name>A0A3Q4GYL4_NEOBR</name>
<feature type="repeat" description="TPR" evidence="4">
    <location>
        <begin position="354"/>
        <end position="387"/>
    </location>
</feature>
<evidence type="ECO:0000313" key="7">
    <source>
        <dbReference type="Proteomes" id="UP000261580"/>
    </source>
</evidence>
<dbReference type="PANTHER" id="PTHR46358">
    <property type="entry name" value="TONSOKU-LIKE PROTEIN"/>
    <property type="match status" value="1"/>
</dbReference>
<feature type="compositionally biased region" description="Polar residues" evidence="5">
    <location>
        <begin position="633"/>
        <end position="643"/>
    </location>
</feature>
<dbReference type="Pfam" id="PF13181">
    <property type="entry name" value="TPR_8"/>
    <property type="match status" value="1"/>
</dbReference>
<dbReference type="AlphaFoldDB" id="A0A3Q4GYL4"/>
<dbReference type="GO" id="GO:0000724">
    <property type="term" value="P:double-strand break repair via homologous recombination"/>
    <property type="evidence" value="ECO:0007669"/>
    <property type="project" value="TreeGrafter"/>
</dbReference>
<dbReference type="SUPFAM" id="SSF48452">
    <property type="entry name" value="TPR-like"/>
    <property type="match status" value="3"/>
</dbReference>
<dbReference type="Proteomes" id="UP000261580">
    <property type="component" value="Unassembled WGS sequence"/>
</dbReference>
<dbReference type="InterPro" id="IPR036770">
    <property type="entry name" value="Ankyrin_rpt-contain_sf"/>
</dbReference>
<dbReference type="GO" id="GO:0043596">
    <property type="term" value="C:nuclear replication fork"/>
    <property type="evidence" value="ECO:0007669"/>
    <property type="project" value="TreeGrafter"/>
</dbReference>
<dbReference type="Gene3D" id="1.25.40.20">
    <property type="entry name" value="Ankyrin repeat-containing domain"/>
    <property type="match status" value="1"/>
</dbReference>
<dbReference type="Bgee" id="ENSNBRG00000011622">
    <property type="expression patterns" value="Expressed in testis"/>
</dbReference>
<dbReference type="Pfam" id="PF13176">
    <property type="entry name" value="TPR_7"/>
    <property type="match status" value="1"/>
</dbReference>
<proteinExistence type="predicted"/>
<dbReference type="GO" id="GO:0031297">
    <property type="term" value="P:replication fork processing"/>
    <property type="evidence" value="ECO:0007669"/>
    <property type="project" value="TreeGrafter"/>
</dbReference>
<comment type="subcellular location">
    <subcellularLocation>
        <location evidence="1">Nucleus</location>
    </subcellularLocation>
</comment>
<organism evidence="6 7">
    <name type="scientific">Neolamprologus brichardi</name>
    <name type="common">Fairy cichlid</name>
    <name type="synonym">Lamprologus brichardi</name>
    <dbReference type="NCBI Taxonomy" id="32507"/>
    <lineage>
        <taxon>Eukaryota</taxon>
        <taxon>Metazoa</taxon>
        <taxon>Chordata</taxon>
        <taxon>Craniata</taxon>
        <taxon>Vertebrata</taxon>
        <taxon>Euteleostomi</taxon>
        <taxon>Actinopterygii</taxon>
        <taxon>Neopterygii</taxon>
        <taxon>Teleostei</taxon>
        <taxon>Neoteleostei</taxon>
        <taxon>Acanthomorphata</taxon>
        <taxon>Ovalentaria</taxon>
        <taxon>Cichlomorphae</taxon>
        <taxon>Cichliformes</taxon>
        <taxon>Cichlidae</taxon>
        <taxon>African cichlids</taxon>
        <taxon>Pseudocrenilabrinae</taxon>
        <taxon>Lamprologini</taxon>
        <taxon>Neolamprologus</taxon>
    </lineage>
</organism>